<organism evidence="2 3">
    <name type="scientific">Viridothelium virens</name>
    <name type="common">Speckled blister lichen</name>
    <name type="synonym">Trypethelium virens</name>
    <dbReference type="NCBI Taxonomy" id="1048519"/>
    <lineage>
        <taxon>Eukaryota</taxon>
        <taxon>Fungi</taxon>
        <taxon>Dikarya</taxon>
        <taxon>Ascomycota</taxon>
        <taxon>Pezizomycotina</taxon>
        <taxon>Dothideomycetes</taxon>
        <taxon>Dothideomycetes incertae sedis</taxon>
        <taxon>Trypetheliales</taxon>
        <taxon>Trypetheliaceae</taxon>
        <taxon>Viridothelium</taxon>
    </lineage>
</organism>
<evidence type="ECO:0000313" key="2">
    <source>
        <dbReference type="EMBL" id="KAF2229975.1"/>
    </source>
</evidence>
<dbReference type="EMBL" id="ML991850">
    <property type="protein sequence ID" value="KAF2229975.1"/>
    <property type="molecule type" value="Genomic_DNA"/>
</dbReference>
<evidence type="ECO:0000256" key="1">
    <source>
        <dbReference type="SAM" id="MobiDB-lite"/>
    </source>
</evidence>
<reference evidence="2" key="1">
    <citation type="journal article" date="2020" name="Stud. Mycol.">
        <title>101 Dothideomycetes genomes: a test case for predicting lifestyles and emergence of pathogens.</title>
        <authorList>
            <person name="Haridas S."/>
            <person name="Albert R."/>
            <person name="Binder M."/>
            <person name="Bloem J."/>
            <person name="Labutti K."/>
            <person name="Salamov A."/>
            <person name="Andreopoulos B."/>
            <person name="Baker S."/>
            <person name="Barry K."/>
            <person name="Bills G."/>
            <person name="Bluhm B."/>
            <person name="Cannon C."/>
            <person name="Castanera R."/>
            <person name="Culley D."/>
            <person name="Daum C."/>
            <person name="Ezra D."/>
            <person name="Gonzalez J."/>
            <person name="Henrissat B."/>
            <person name="Kuo A."/>
            <person name="Liang C."/>
            <person name="Lipzen A."/>
            <person name="Lutzoni F."/>
            <person name="Magnuson J."/>
            <person name="Mondo S."/>
            <person name="Nolan M."/>
            <person name="Ohm R."/>
            <person name="Pangilinan J."/>
            <person name="Park H.-J."/>
            <person name="Ramirez L."/>
            <person name="Alfaro M."/>
            <person name="Sun H."/>
            <person name="Tritt A."/>
            <person name="Yoshinaga Y."/>
            <person name="Zwiers L.-H."/>
            <person name="Turgeon B."/>
            <person name="Goodwin S."/>
            <person name="Spatafora J."/>
            <person name="Crous P."/>
            <person name="Grigoriev I."/>
        </authorList>
    </citation>
    <scope>NUCLEOTIDE SEQUENCE</scope>
    <source>
        <strain evidence="2">Tuck. ex Michener</strain>
    </source>
</reference>
<evidence type="ECO:0000313" key="3">
    <source>
        <dbReference type="Proteomes" id="UP000800092"/>
    </source>
</evidence>
<feature type="region of interest" description="Disordered" evidence="1">
    <location>
        <begin position="28"/>
        <end position="60"/>
    </location>
</feature>
<keyword evidence="3" id="KW-1185">Reference proteome</keyword>
<gene>
    <name evidence="2" type="ORF">EV356DRAFT_509921</name>
</gene>
<dbReference type="Proteomes" id="UP000800092">
    <property type="component" value="Unassembled WGS sequence"/>
</dbReference>
<dbReference type="AlphaFoldDB" id="A0A6A6GW79"/>
<name>A0A6A6GW79_VIRVR</name>
<accession>A0A6A6GW79</accession>
<proteinExistence type="predicted"/>
<protein>
    <submittedName>
        <fullName evidence="2">Uncharacterized protein</fullName>
    </submittedName>
</protein>
<sequence length="60" mass="6760">MECAITDTWRMENKKCICKVCFGGRKAVPLTSGNNKMSKKRQLDDTTTHSSSGAKRSREH</sequence>